<reference evidence="2" key="1">
    <citation type="journal article" date="2021" name="Syst. Appl. Microbiol.">
        <title>Roseomonas hellenica sp. nov., isolated from roots of wild-growing Alkanna tinctoria.</title>
        <authorList>
            <person name="Rat A."/>
            <person name="Naranjo H.D."/>
            <person name="Lebbe L."/>
            <person name="Cnockaert M."/>
            <person name="Krigas N."/>
            <person name="Grigoriadou K."/>
            <person name="Maloupa E."/>
            <person name="Willems A."/>
        </authorList>
    </citation>
    <scope>NUCLEOTIDE SEQUENCE [LARGE SCALE GENOMIC DNA]</scope>
    <source>
        <strain evidence="2">LMG 31523</strain>
    </source>
</reference>
<dbReference type="InterPro" id="IPR009078">
    <property type="entry name" value="Ferritin-like_SF"/>
</dbReference>
<accession>A0ABS5F6P1</accession>
<dbReference type="RefSeq" id="WP_211856014.1">
    <property type="nucleotide sequence ID" value="NZ_JAAGBB010000051.1"/>
</dbReference>
<gene>
    <name evidence="1" type="ORF">GXW71_28055</name>
</gene>
<name>A0ABS5F6P1_9PROT</name>
<comment type="caution">
    <text evidence="1">The sequence shown here is derived from an EMBL/GenBank/DDBJ whole genome shotgun (WGS) entry which is preliminary data.</text>
</comment>
<dbReference type="EMBL" id="JAAGBB010000051">
    <property type="protein sequence ID" value="MBR0668240.1"/>
    <property type="molecule type" value="Genomic_DNA"/>
</dbReference>
<dbReference type="CDD" id="cd00657">
    <property type="entry name" value="Ferritin_like"/>
    <property type="match status" value="1"/>
</dbReference>
<protein>
    <submittedName>
        <fullName evidence="1">Ferritin-like domain-containing protein</fullName>
    </submittedName>
</protein>
<evidence type="ECO:0000313" key="2">
    <source>
        <dbReference type="Proteomes" id="UP001196870"/>
    </source>
</evidence>
<sequence length="287" mass="32873">MKHWHIDQVAWDRFDPTKVDPEIVPLVKAAAMVERNASDYTAYLNSVFRDDPDFRQAADNWAVEEIQHGDALGRWGMCADPSWDFEAAFVRYRAGFKIEVNADASIRGSRTGELIARCMVETGTSSYYTALGDATQEPVLKEVCRLIAADEYRHFKLFYDHMKRYLARENLSFMKRLRVAAGRIGESEDDELAYAYYCGNESEDLPYDHQRCIAAYMGRAMGFYRFRHIERSTGMVFKSIGLEPRGRLADLAARGAWRLLQWRRERYVAALRKAANENAAPPLAEAA</sequence>
<dbReference type="Proteomes" id="UP001196870">
    <property type="component" value="Unassembled WGS sequence"/>
</dbReference>
<dbReference type="Gene3D" id="1.10.620.20">
    <property type="entry name" value="Ribonucleotide Reductase, subunit A"/>
    <property type="match status" value="1"/>
</dbReference>
<proteinExistence type="predicted"/>
<dbReference type="InterPro" id="IPR012348">
    <property type="entry name" value="RNR-like"/>
</dbReference>
<dbReference type="SUPFAM" id="SSF47240">
    <property type="entry name" value="Ferritin-like"/>
    <property type="match status" value="1"/>
</dbReference>
<evidence type="ECO:0000313" key="1">
    <source>
        <dbReference type="EMBL" id="MBR0668240.1"/>
    </source>
</evidence>
<keyword evidence="2" id="KW-1185">Reference proteome</keyword>
<organism evidence="1 2">
    <name type="scientific">Plastoroseomonas hellenica</name>
    <dbReference type="NCBI Taxonomy" id="2687306"/>
    <lineage>
        <taxon>Bacteria</taxon>
        <taxon>Pseudomonadati</taxon>
        <taxon>Pseudomonadota</taxon>
        <taxon>Alphaproteobacteria</taxon>
        <taxon>Acetobacterales</taxon>
        <taxon>Acetobacteraceae</taxon>
        <taxon>Plastoroseomonas</taxon>
    </lineage>
</organism>